<proteinExistence type="predicted"/>
<evidence type="ECO:0000313" key="1">
    <source>
        <dbReference type="EMBL" id="GAA1561292.1"/>
    </source>
</evidence>
<name>A0ABN2CPU6_9ACTN</name>
<accession>A0ABN2CPU6</accession>
<organism evidence="1 2">
    <name type="scientific">Kribbella lupini</name>
    <dbReference type="NCBI Taxonomy" id="291602"/>
    <lineage>
        <taxon>Bacteria</taxon>
        <taxon>Bacillati</taxon>
        <taxon>Actinomycetota</taxon>
        <taxon>Actinomycetes</taxon>
        <taxon>Propionibacteriales</taxon>
        <taxon>Kribbellaceae</taxon>
        <taxon>Kribbella</taxon>
    </lineage>
</organism>
<protein>
    <submittedName>
        <fullName evidence="1">Uncharacterized protein</fullName>
    </submittedName>
</protein>
<comment type="caution">
    <text evidence="1">The sequence shown here is derived from an EMBL/GenBank/DDBJ whole genome shotgun (WGS) entry which is preliminary data.</text>
</comment>
<keyword evidence="2" id="KW-1185">Reference proteome</keyword>
<evidence type="ECO:0000313" key="2">
    <source>
        <dbReference type="Proteomes" id="UP001500363"/>
    </source>
</evidence>
<dbReference type="EMBL" id="BAAANC010000006">
    <property type="protein sequence ID" value="GAA1561292.1"/>
    <property type="molecule type" value="Genomic_DNA"/>
</dbReference>
<sequence length="52" mass="5773">MDRAGDWCDTSDIWFSGDSFWCLGPDFGMLSEPGDEGGNELRKPVKCLWGMG</sequence>
<reference evidence="1 2" key="1">
    <citation type="journal article" date="2019" name="Int. J. Syst. Evol. Microbiol.">
        <title>The Global Catalogue of Microorganisms (GCM) 10K type strain sequencing project: providing services to taxonomists for standard genome sequencing and annotation.</title>
        <authorList>
            <consortium name="The Broad Institute Genomics Platform"/>
            <consortium name="The Broad Institute Genome Sequencing Center for Infectious Disease"/>
            <person name="Wu L."/>
            <person name="Ma J."/>
        </authorList>
    </citation>
    <scope>NUCLEOTIDE SEQUENCE [LARGE SCALE GENOMIC DNA]</scope>
    <source>
        <strain evidence="1 2">JCM 14303</strain>
    </source>
</reference>
<gene>
    <name evidence="1" type="ORF">GCM10009741_78260</name>
</gene>
<dbReference type="Proteomes" id="UP001500363">
    <property type="component" value="Unassembled WGS sequence"/>
</dbReference>